<organism evidence="9 10">
    <name type="scientific">Brevibacillus laterosporus</name>
    <name type="common">Bacillus laterosporus</name>
    <dbReference type="NCBI Taxonomy" id="1465"/>
    <lineage>
        <taxon>Bacteria</taxon>
        <taxon>Bacillati</taxon>
        <taxon>Bacillota</taxon>
        <taxon>Bacilli</taxon>
        <taxon>Bacillales</taxon>
        <taxon>Paenibacillaceae</taxon>
        <taxon>Brevibacillus</taxon>
    </lineage>
</organism>
<evidence type="ECO:0000313" key="9">
    <source>
        <dbReference type="EMBL" id="QDX93476.1"/>
    </source>
</evidence>
<dbReference type="Proteomes" id="UP000319432">
    <property type="component" value="Chromosome"/>
</dbReference>
<evidence type="ECO:0000313" key="10">
    <source>
        <dbReference type="Proteomes" id="UP000319432"/>
    </source>
</evidence>
<dbReference type="Pfam" id="PF04239">
    <property type="entry name" value="DUF421"/>
    <property type="match status" value="1"/>
</dbReference>
<accession>A0A502IS31</accession>
<keyword evidence="5" id="KW-1133">Transmembrane helix</keyword>
<sequence length="236" mass="26780">MHEYIEIIGRTIISIFLLLLIARVLGKQTVSNMTFHDFVTGITLGAIAANLAFNEKIGSLELILSLVVFTGTSYLLSILAIKIQKIRKWISGEPTVLIENGKILEENMRTNKYTLDSLNQSLRQKDIFDIQEVQYAIIESNGKLSVQKKEEFQSVTKKDLKVSTGKKGSFPVELIMDGEIMEKNLLENNLSDEWLYKEMSCIGKNLNEIFYAVKTTNGKIVFDFYADQIKSPIDKE</sequence>
<protein>
    <submittedName>
        <fullName evidence="9">DUF421 domain-containing protein</fullName>
    </submittedName>
</protein>
<keyword evidence="4" id="KW-0812">Transmembrane</keyword>
<evidence type="ECO:0000256" key="3">
    <source>
        <dbReference type="ARBA" id="ARBA00022475"/>
    </source>
</evidence>
<evidence type="ECO:0000256" key="5">
    <source>
        <dbReference type="ARBA" id="ARBA00022989"/>
    </source>
</evidence>
<dbReference type="PANTHER" id="PTHR34582:SF7">
    <property type="entry name" value="UPF0702 TRANSMEMBRANE PROTEIN YDFS"/>
    <property type="match status" value="1"/>
</dbReference>
<comment type="similarity">
    <text evidence="2">Belongs to the UPF0702 family.</text>
</comment>
<evidence type="ECO:0000256" key="4">
    <source>
        <dbReference type="ARBA" id="ARBA00022692"/>
    </source>
</evidence>
<dbReference type="EMBL" id="CP033464">
    <property type="protein sequence ID" value="QDX93476.1"/>
    <property type="molecule type" value="Genomic_DNA"/>
</dbReference>
<dbReference type="Gene3D" id="3.30.240.20">
    <property type="entry name" value="bsu07140 like domains"/>
    <property type="match status" value="2"/>
</dbReference>
<evidence type="ECO:0000259" key="7">
    <source>
        <dbReference type="Pfam" id="PF04239"/>
    </source>
</evidence>
<reference evidence="9 10" key="1">
    <citation type="submission" date="2018-11" db="EMBL/GenBank/DDBJ databases">
        <title>Phylogenetic determinants of toxin gene distribution in genomes of Brevibacillus laterosporus.</title>
        <authorList>
            <person name="Glare T.R."/>
            <person name="Durrant A."/>
            <person name="Berry C."/>
            <person name="Palma L."/>
            <person name="Ormskirk M."/>
            <person name="Cox M.O."/>
        </authorList>
    </citation>
    <scope>NUCLEOTIDE SEQUENCE [LARGE SCALE GENOMIC DNA]</scope>
    <source>
        <strain evidence="9 10">1821L</strain>
    </source>
</reference>
<keyword evidence="6" id="KW-0472">Membrane</keyword>
<evidence type="ECO:0000256" key="2">
    <source>
        <dbReference type="ARBA" id="ARBA00006448"/>
    </source>
</evidence>
<dbReference type="GO" id="GO:0005886">
    <property type="term" value="C:plasma membrane"/>
    <property type="evidence" value="ECO:0007669"/>
    <property type="project" value="UniProtKB-SubCell"/>
</dbReference>
<dbReference type="OrthoDB" id="9778331at2"/>
<evidence type="ECO:0000259" key="8">
    <source>
        <dbReference type="Pfam" id="PF20730"/>
    </source>
</evidence>
<keyword evidence="3" id="KW-1003">Cell membrane</keyword>
<dbReference type="AlphaFoldDB" id="A0A502IS31"/>
<evidence type="ECO:0000256" key="1">
    <source>
        <dbReference type="ARBA" id="ARBA00004651"/>
    </source>
</evidence>
<feature type="domain" description="YetF-like N-terminal transmembrane" evidence="8">
    <location>
        <begin position="4"/>
        <end position="78"/>
    </location>
</feature>
<keyword evidence="10" id="KW-1185">Reference proteome</keyword>
<dbReference type="Pfam" id="PF20730">
    <property type="entry name" value="YetF_N"/>
    <property type="match status" value="1"/>
</dbReference>
<dbReference type="InterPro" id="IPR007353">
    <property type="entry name" value="DUF421"/>
</dbReference>
<comment type="subcellular location">
    <subcellularLocation>
        <location evidence="1">Cell membrane</location>
        <topology evidence="1">Multi-pass membrane protein</topology>
    </subcellularLocation>
</comment>
<feature type="domain" description="YetF C-terminal" evidence="7">
    <location>
        <begin position="82"/>
        <end position="212"/>
    </location>
</feature>
<dbReference type="InterPro" id="IPR023090">
    <property type="entry name" value="UPF0702_alpha/beta_dom_sf"/>
</dbReference>
<name>A0A502IS31_BRELA</name>
<dbReference type="InterPro" id="IPR048454">
    <property type="entry name" value="YetF_N"/>
</dbReference>
<dbReference type="PANTHER" id="PTHR34582">
    <property type="entry name" value="UPF0702 TRANSMEMBRANE PROTEIN YCAP"/>
    <property type="match status" value="1"/>
</dbReference>
<gene>
    <name evidence="9" type="ORF">EEL30_14975</name>
</gene>
<proteinExistence type="inferred from homology"/>
<evidence type="ECO:0000256" key="6">
    <source>
        <dbReference type="ARBA" id="ARBA00023136"/>
    </source>
</evidence>